<keyword evidence="6" id="KW-1185">Reference proteome</keyword>
<reference evidence="5 6" key="1">
    <citation type="submission" date="2022-06" db="EMBL/GenBank/DDBJ databases">
        <title>Runella sp. S5 genome sequencing.</title>
        <authorList>
            <person name="Park S."/>
        </authorList>
    </citation>
    <scope>NUCLEOTIDE SEQUENCE [LARGE SCALE GENOMIC DNA]</scope>
    <source>
        <strain evidence="5 6">S5</strain>
    </source>
</reference>
<feature type="signal peptide" evidence="3">
    <location>
        <begin position="1"/>
        <end position="21"/>
    </location>
</feature>
<feature type="chain" id="PRO_5046780977" evidence="3">
    <location>
        <begin position="22"/>
        <end position="1094"/>
    </location>
</feature>
<keyword evidence="2 5" id="KW-0378">Hydrolase</keyword>
<comment type="caution">
    <text evidence="5">The sequence shown here is derived from an EMBL/GenBank/DDBJ whole genome shotgun (WGS) entry which is preliminary data.</text>
</comment>
<dbReference type="NCBIfam" id="NF045579">
    <property type="entry name" value="rhamnoside_JR"/>
    <property type="match status" value="1"/>
</dbReference>
<sequence>MKKNKKPIVALLALLSLGGYAQDKTDFQTPPSSAKPRVWWHWMNGNITKEGIQKDLEWMSRVGIGGFQNFDANLFTPVVVPKKLVFMTPDWKDAFKFMTQTADQKGLEMAIAGSPGWSVTGGPWVEPKDAMKKYVWTETRVEGGKAFSGKLPRPADVIGKFQNVLIGAGGLTGGFVGEKPNFYQDALVIAYRLPKTDKPFAELNPKVTSSGGNFSLKDLSDGDLAKAEFIPPMEVGQDMWIQYEFDSPQTFKAFAIAGAIEGALSEFRGNPENRSLKVSDDGANFREIAKVSGSTVPFNTVAFAPTTAKYWRIAIKTLPPAGNPFGGLMGNASAPAKSDGVHVAEFVLYNTARIDQVEDKAGFSPWRENGKMSTGSAADAIPTEDVVDVTSKMSADGTLNWTAPSGDWAIIRLGYSLTGRQNHPASPEATGLEVDKLDKEAVRKYINTYLDMYKDATGGMMGAKGLQYMVLDSYEAGHMNWTKAFPEEFQKRRGYSIVPWLPVLTGRIVKNEEASEKFLWDFRKTIGELIAENHYDVIGEELNKRGMKRYTESHEGGRIYLADGMDVKRNSEIPMSAMWTPGSLAGGADEEVRSEADIRESASVANIYGKPFVAAESMTSVGKPFQEYPERLKRTADLEMASGLNRFVIHTSVHQPLDDKKPGFSLGPFGQYFTRQETWAEVGGKAWMSYLGRSCYLLQQGRNIADVLYYYGENNNITWISREKLPAIPSGYEYDFANSSALINAIQVKNGKLVAQSGNTYSLLVLDETAKYMTLPVLKKLRDLVKAGAKVAGTKPEQSPSLADNQSEFQAIVNEVWGSPNVLKGSVAEALKAQNVSEDVIISKAQNKILYRHRQAADQDIYWLNNRSANATSAEVSFRVTGKVPELWNAQTGKTEKVSYQIKEGRTVVSLNFESWDAFFVIFKEKTTANGYTKPATKETTLTPISSPWKVSFNDKNVAFDKLISWTENTDVDVKYFSGTANYENTFKITSVDKAAKYVVDLGDVKNIAEVVVNGKNVGTAWKTPFKLDITEAIKAGDNAIRVNVTNTWVNRLVGDAQPDVKQKTTFTTMPFYRKDSPLVPSGIIGEVKVNVVK</sequence>
<dbReference type="InterPro" id="IPR054593">
    <property type="entry name" value="Beta-mannosidase-like_N2"/>
</dbReference>
<evidence type="ECO:0000256" key="3">
    <source>
        <dbReference type="SAM" id="SignalP"/>
    </source>
</evidence>
<evidence type="ECO:0000313" key="6">
    <source>
        <dbReference type="Proteomes" id="UP001204772"/>
    </source>
</evidence>
<evidence type="ECO:0000313" key="5">
    <source>
        <dbReference type="EMBL" id="MCP1381289.1"/>
    </source>
</evidence>
<proteinExistence type="predicted"/>
<accession>A0ABT1FHT0</accession>
<dbReference type="Gene3D" id="2.60.120.260">
    <property type="entry name" value="Galactose-binding domain-like"/>
    <property type="match status" value="2"/>
</dbReference>
<dbReference type="GO" id="GO:0016787">
    <property type="term" value="F:hydrolase activity"/>
    <property type="evidence" value="ECO:0007669"/>
    <property type="project" value="UniProtKB-KW"/>
</dbReference>
<dbReference type="SUPFAM" id="SSF49785">
    <property type="entry name" value="Galactose-binding domain-like"/>
    <property type="match status" value="2"/>
</dbReference>
<evidence type="ECO:0000259" key="4">
    <source>
        <dbReference type="Pfam" id="PF22666"/>
    </source>
</evidence>
<dbReference type="EMBL" id="JAMZEL010000001">
    <property type="protein sequence ID" value="MCP1381289.1"/>
    <property type="molecule type" value="Genomic_DNA"/>
</dbReference>
<feature type="domain" description="Beta-mannosidase-like galactose-binding" evidence="4">
    <location>
        <begin position="980"/>
        <end position="1059"/>
    </location>
</feature>
<gene>
    <name evidence="5" type="ORF">NCI00_02595</name>
</gene>
<evidence type="ECO:0000256" key="2">
    <source>
        <dbReference type="ARBA" id="ARBA00022801"/>
    </source>
</evidence>
<dbReference type="PANTHER" id="PTHR43817">
    <property type="entry name" value="GLYCOSYL HYDROLASE"/>
    <property type="match status" value="1"/>
</dbReference>
<name>A0ABT1FHT0_9BACT</name>
<dbReference type="Pfam" id="PF17132">
    <property type="entry name" value="Glyco_hydro_106"/>
    <property type="match status" value="1"/>
</dbReference>
<dbReference type="InterPro" id="IPR008979">
    <property type="entry name" value="Galactose-bd-like_sf"/>
</dbReference>
<protein>
    <submittedName>
        <fullName evidence="5">Glycoside hydrolase</fullName>
    </submittedName>
</protein>
<organism evidence="5 6">
    <name type="scientific">Runella salmonicolor</name>
    <dbReference type="NCBI Taxonomy" id="2950278"/>
    <lineage>
        <taxon>Bacteria</taxon>
        <taxon>Pseudomonadati</taxon>
        <taxon>Bacteroidota</taxon>
        <taxon>Cytophagia</taxon>
        <taxon>Cytophagales</taxon>
        <taxon>Spirosomataceae</taxon>
        <taxon>Runella</taxon>
    </lineage>
</organism>
<dbReference type="Proteomes" id="UP001204772">
    <property type="component" value="Unassembled WGS sequence"/>
</dbReference>
<dbReference type="Pfam" id="PF22666">
    <property type="entry name" value="Glyco_hydro_2_N2"/>
    <property type="match status" value="1"/>
</dbReference>
<evidence type="ECO:0000256" key="1">
    <source>
        <dbReference type="ARBA" id="ARBA00022729"/>
    </source>
</evidence>
<dbReference type="RefSeq" id="WP_253524717.1">
    <property type="nucleotide sequence ID" value="NZ_JAMZEL010000001.1"/>
</dbReference>
<keyword evidence="1 3" id="KW-0732">Signal</keyword>
<dbReference type="PANTHER" id="PTHR43817:SF1">
    <property type="entry name" value="HYDROLASE, FAMILY 43, PUTATIVE (AFU_ORTHOLOGUE AFUA_3G01660)-RELATED"/>
    <property type="match status" value="1"/>
</dbReference>